<dbReference type="Pfam" id="PF00668">
    <property type="entry name" value="Condensation"/>
    <property type="match status" value="2"/>
</dbReference>
<dbReference type="PANTHER" id="PTHR45527">
    <property type="entry name" value="NONRIBOSOMAL PEPTIDE SYNTHETASE"/>
    <property type="match status" value="1"/>
</dbReference>
<dbReference type="Gene3D" id="3.30.559.30">
    <property type="entry name" value="Nonribosomal peptide synthetase, condensation domain"/>
    <property type="match status" value="2"/>
</dbReference>
<comment type="cofactor">
    <cofactor evidence="1">
        <name>pantetheine 4'-phosphate</name>
        <dbReference type="ChEBI" id="CHEBI:47942"/>
    </cofactor>
</comment>
<dbReference type="CDD" id="cd12116">
    <property type="entry name" value="A_NRPS_Ta1_like"/>
    <property type="match status" value="1"/>
</dbReference>
<dbReference type="InterPro" id="IPR020845">
    <property type="entry name" value="AMP-binding_CS"/>
</dbReference>
<organism evidence="5 6">
    <name type="scientific">Marinobacter salarius</name>
    <dbReference type="NCBI Taxonomy" id="1420917"/>
    <lineage>
        <taxon>Bacteria</taxon>
        <taxon>Pseudomonadati</taxon>
        <taxon>Pseudomonadota</taxon>
        <taxon>Gammaproteobacteria</taxon>
        <taxon>Pseudomonadales</taxon>
        <taxon>Marinobacteraceae</taxon>
        <taxon>Marinobacter</taxon>
    </lineage>
</organism>
<dbReference type="GeneID" id="77255938"/>
<dbReference type="InterPro" id="IPR000873">
    <property type="entry name" value="AMP-dep_synth/lig_dom"/>
</dbReference>
<gene>
    <name evidence="5" type="primary">srfAA</name>
    <name evidence="5" type="ORF">MARSALSMR5_01986</name>
</gene>
<dbReference type="InterPro" id="IPR001242">
    <property type="entry name" value="Condensation_dom"/>
</dbReference>
<dbReference type="InterPro" id="IPR025110">
    <property type="entry name" value="AMP-bd_C"/>
</dbReference>
<dbReference type="FunFam" id="3.40.50.12780:FF:000012">
    <property type="entry name" value="Non-ribosomal peptide synthetase"/>
    <property type="match status" value="1"/>
</dbReference>
<evidence type="ECO:0000313" key="5">
    <source>
        <dbReference type="EMBL" id="ARM84063.1"/>
    </source>
</evidence>
<keyword evidence="2" id="KW-0596">Phosphopantetheine</keyword>
<evidence type="ECO:0000259" key="4">
    <source>
        <dbReference type="PROSITE" id="PS50075"/>
    </source>
</evidence>
<dbReference type="GO" id="GO:0003824">
    <property type="term" value="F:catalytic activity"/>
    <property type="evidence" value="ECO:0007669"/>
    <property type="project" value="InterPro"/>
</dbReference>
<dbReference type="Pfam" id="PF00550">
    <property type="entry name" value="PP-binding"/>
    <property type="match status" value="1"/>
</dbReference>
<dbReference type="SUPFAM" id="SSF56801">
    <property type="entry name" value="Acetyl-CoA synthetase-like"/>
    <property type="match status" value="1"/>
</dbReference>
<dbReference type="GO" id="GO:0044550">
    <property type="term" value="P:secondary metabolite biosynthetic process"/>
    <property type="evidence" value="ECO:0007669"/>
    <property type="project" value="TreeGrafter"/>
</dbReference>
<dbReference type="Gene3D" id="3.30.559.10">
    <property type="entry name" value="Chloramphenicol acetyltransferase-like domain"/>
    <property type="match status" value="2"/>
</dbReference>
<dbReference type="SUPFAM" id="SSF52777">
    <property type="entry name" value="CoA-dependent acyltransferases"/>
    <property type="match status" value="4"/>
</dbReference>
<dbReference type="Gene3D" id="3.40.50.980">
    <property type="match status" value="2"/>
</dbReference>
<dbReference type="PROSITE" id="PS00012">
    <property type="entry name" value="PHOSPHOPANTETHEINE"/>
    <property type="match status" value="1"/>
</dbReference>
<dbReference type="SUPFAM" id="SSF47336">
    <property type="entry name" value="ACP-like"/>
    <property type="match status" value="1"/>
</dbReference>
<dbReference type="NCBIfam" id="TIGR01733">
    <property type="entry name" value="AA-adenyl-dom"/>
    <property type="match status" value="1"/>
</dbReference>
<dbReference type="EMBL" id="CP020931">
    <property type="protein sequence ID" value="ARM84063.1"/>
    <property type="molecule type" value="Genomic_DNA"/>
</dbReference>
<dbReference type="InterPro" id="IPR006162">
    <property type="entry name" value="Ppantetheine_attach_site"/>
</dbReference>
<dbReference type="InterPro" id="IPR045851">
    <property type="entry name" value="AMP-bd_C_sf"/>
</dbReference>
<accession>A0A1W6K9G8</accession>
<sequence length="1501" mass="166515">MSSASFNPFAGGELLRVAPATGPQREIIASAQLSDVANTAFNEAVSVKLSGNLDVNLLRQCFDDLIAKHDILRATFSRNGTEICLHDTSTFQLEVEDLSGGTPSEQEAAIRDLWKNIAISPMNLEEGPLLFAWLMKLDSNTHELVLAAHHIVCDGWSIGLMLTELAESYGSQRAQSDDSGADISFFDYAEMVDSKEISNIDNDYWIDRFAEVPPNLDLPLDYPRPHFRTFEATRLDYRIDPELAKRLPKAAAAMKVSMVNMVLASYFVLLHRLTSSDDIVVGLPVAGQATQNRLKQVGHMVHLLPIRAQLTPDTRFSELCKQVKSEVLNASEHSNFTFGKLIEAINVDRTRVPLINTIFNIDQPLESIQFGDIEGKVRTVPRAAENFEMFLNILPSSDSLTIEATYSTALFSEATIVSWLEALERILATATADVEIAVGSIALAEQEPNVVQRANDTQRDMPHGTVIDALQHHVSATPDAFACAFGDRSWTYQQLDERSNAVAASLANQGIAAGNTVAVCVERSDAALAAIVGILKLGAIYLPLDPDFPEARLQYMIEDSEASAVIVDSQTPAAIAGVNLLKLDINEAIEPASADASPVPPVRIDPEHTAYIIYTSGSTGKPKGVLVPHRALINFLESMSDKPGCTANDRLLAVTTFSFDISFLELLLPLTQGATTVIADKDSVKDGEKLRRLILDHQISIMQATPATWRMLLDTDWRQDGVRMKGLCGGEPLPQDLVRDLLGCLDELWNMYGPTETTVWSTCHPLRLTDKLISIGKPIHNTQVHILDRERNPVPLSCPGELYIGGLGLATGYHNRLELTSEKYIDHPLHGRLYATGDLAKWTPDGNLQHLGRMDDQVKVRGYRIELGDIESALVACADIKSACAYVWELAPGDARIVGCVVSESGDEPNVVSIRKELRKLLPAYMIPQYIIAIDSIPLSPSGKMDRRRLPKPELRESSILKASALANQTEEMIADVWSDVLNSKSRIVREDNFFSLGGHSLLALQAIRRIESQTGIKLTPEDIVGLSLSEIAEKVSHSTPASAGHEDSPADLPTAQRRLLSHEQTRLLLRQLSYPDNVCNNLPASWFLEGNLDIDTFTRSLIKVFERQTALRTVITQVDSRYQQGILPVKQVPVLDVVDLTGEDNPEQTALKRSRDLAFKPFKVLDRPLFRSTLFVLGDARYHYVFVPHQLVFDGWSFDIFLKELEDAYLVQSNTEREKANKLAFEFRDYAEWSIEKGASTEDVDYHRAKIAGVLESGARENENDGKPNQCARETLNFPEASLAMVEKVGNELGLKLHEILFCLFAETISRSHKDNRIVLGVPTSGRQRADVINLIGSFVTTIPCLLQAPSSSFRERIASLSDQLRETLDHQTVTYADIVRNTPAERELFPEFVQASFAFQDIRNRPTSIADLALRQLDLPRLNTEYPVEYWVRIQPGGFIGVFDYNEASVDSETVQSLKETFAGLVADLERLINEVPSEPSQSKTPVAKKPFWRKLFQS</sequence>
<evidence type="ECO:0000256" key="1">
    <source>
        <dbReference type="ARBA" id="ARBA00001957"/>
    </source>
</evidence>
<dbReference type="InterPro" id="IPR036736">
    <property type="entry name" value="ACP-like_sf"/>
</dbReference>
<dbReference type="CDD" id="cd19531">
    <property type="entry name" value="LCL_NRPS-like"/>
    <property type="match status" value="1"/>
</dbReference>
<dbReference type="Gene3D" id="3.30.300.30">
    <property type="match status" value="1"/>
</dbReference>
<protein>
    <submittedName>
        <fullName evidence="5">Surfactin synthase subunit 1</fullName>
    </submittedName>
</protein>
<proteinExistence type="predicted"/>
<dbReference type="Proteomes" id="UP000193100">
    <property type="component" value="Chromosome"/>
</dbReference>
<dbReference type="RefSeq" id="WP_085680480.1">
    <property type="nucleotide sequence ID" value="NZ_CP020931.1"/>
</dbReference>
<dbReference type="Gene3D" id="1.10.1200.10">
    <property type="entry name" value="ACP-like"/>
    <property type="match status" value="1"/>
</dbReference>
<evidence type="ECO:0000313" key="6">
    <source>
        <dbReference type="Proteomes" id="UP000193100"/>
    </source>
</evidence>
<dbReference type="GO" id="GO:0005737">
    <property type="term" value="C:cytoplasm"/>
    <property type="evidence" value="ECO:0007669"/>
    <property type="project" value="TreeGrafter"/>
</dbReference>
<dbReference type="Pfam" id="PF13193">
    <property type="entry name" value="AMP-binding_C"/>
    <property type="match status" value="1"/>
</dbReference>
<dbReference type="PROSITE" id="PS00455">
    <property type="entry name" value="AMP_BINDING"/>
    <property type="match status" value="1"/>
</dbReference>
<name>A0A1W6K9G8_9GAMM</name>
<keyword evidence="3" id="KW-0597">Phosphoprotein</keyword>
<evidence type="ECO:0000256" key="3">
    <source>
        <dbReference type="ARBA" id="ARBA00022553"/>
    </source>
</evidence>
<dbReference type="GO" id="GO:0043041">
    <property type="term" value="P:amino acid activation for nonribosomal peptide biosynthetic process"/>
    <property type="evidence" value="ECO:0007669"/>
    <property type="project" value="TreeGrafter"/>
</dbReference>
<dbReference type="Pfam" id="PF00501">
    <property type="entry name" value="AMP-binding"/>
    <property type="match status" value="1"/>
</dbReference>
<dbReference type="FunFam" id="3.40.50.980:FF:000001">
    <property type="entry name" value="Non-ribosomal peptide synthetase"/>
    <property type="match status" value="1"/>
</dbReference>
<dbReference type="InterPro" id="IPR010071">
    <property type="entry name" value="AA_adenyl_dom"/>
</dbReference>
<dbReference type="InterPro" id="IPR023213">
    <property type="entry name" value="CAT-like_dom_sf"/>
</dbReference>
<dbReference type="PANTHER" id="PTHR45527:SF1">
    <property type="entry name" value="FATTY ACID SYNTHASE"/>
    <property type="match status" value="1"/>
</dbReference>
<dbReference type="GO" id="GO:0031177">
    <property type="term" value="F:phosphopantetheine binding"/>
    <property type="evidence" value="ECO:0007669"/>
    <property type="project" value="TreeGrafter"/>
</dbReference>
<dbReference type="Gene3D" id="2.30.38.10">
    <property type="entry name" value="Luciferase, Domain 3"/>
    <property type="match status" value="1"/>
</dbReference>
<reference evidence="5 6" key="1">
    <citation type="submission" date="2017-04" db="EMBL/GenBank/DDBJ databases">
        <title>Genome Sequence of Marinobacter salarius strain SMR5 Isolated from a culture of the Diatom Skeletonema marinoi.</title>
        <authorList>
            <person name="Topel M."/>
            <person name="Pinder M.I.M."/>
            <person name="Johansson O.N."/>
            <person name="Kourtchenko O."/>
            <person name="Godhe A."/>
            <person name="Clarke A.K."/>
        </authorList>
    </citation>
    <scope>NUCLEOTIDE SEQUENCE [LARGE SCALE GENOMIC DNA]</scope>
    <source>
        <strain evidence="5 6">SMR5</strain>
    </source>
</reference>
<feature type="domain" description="Carrier" evidence="4">
    <location>
        <begin position="965"/>
        <end position="1043"/>
    </location>
</feature>
<evidence type="ECO:0000256" key="2">
    <source>
        <dbReference type="ARBA" id="ARBA00022450"/>
    </source>
</evidence>
<dbReference type="InterPro" id="IPR009081">
    <property type="entry name" value="PP-bd_ACP"/>
</dbReference>
<dbReference type="PROSITE" id="PS50075">
    <property type="entry name" value="CARRIER"/>
    <property type="match status" value="1"/>
</dbReference>